<dbReference type="Pfam" id="PF00293">
    <property type="entry name" value="NUDIX"/>
    <property type="match status" value="1"/>
</dbReference>
<accession>A0ABX6IQD1</accession>
<reference evidence="7" key="1">
    <citation type="journal article" date="2021" name="Nat. Microbiol.">
        <title>Cocultivation of an ultrasmall environmental parasitic bacterium with lytic ability against bacteria associated with wastewater foams.</title>
        <authorList>
            <person name="Batinovic S."/>
            <person name="Rose J.J.A."/>
            <person name="Ratcliffe J."/>
            <person name="Seviour R.J."/>
            <person name="Petrovski S."/>
        </authorList>
    </citation>
    <scope>NUCLEOTIDE SEQUENCE</scope>
    <source>
        <strain evidence="7">CON9</strain>
    </source>
</reference>
<dbReference type="PROSITE" id="PS00893">
    <property type="entry name" value="NUDIX_BOX"/>
    <property type="match status" value="1"/>
</dbReference>
<feature type="domain" description="Nudix hydrolase" evidence="6">
    <location>
        <begin position="1"/>
        <end position="117"/>
    </location>
</feature>
<dbReference type="PANTHER" id="PTHR43046:SF2">
    <property type="entry name" value="8-OXO-DGTP DIPHOSPHATASE-RELATED"/>
    <property type="match status" value="1"/>
</dbReference>
<keyword evidence="8" id="KW-1185">Reference proteome</keyword>
<evidence type="ECO:0000256" key="4">
    <source>
        <dbReference type="RuleBase" id="RU003476"/>
    </source>
</evidence>
<dbReference type="InterPro" id="IPR015797">
    <property type="entry name" value="NUDIX_hydrolase-like_dom_sf"/>
</dbReference>
<dbReference type="Proteomes" id="UP001059836">
    <property type="component" value="Chromosome"/>
</dbReference>
<evidence type="ECO:0000256" key="5">
    <source>
        <dbReference type="SAM" id="MobiDB-lite"/>
    </source>
</evidence>
<organism evidence="7 8">
    <name type="scientific">Gordonia pseudamarae</name>
    <dbReference type="NCBI Taxonomy" id="2831662"/>
    <lineage>
        <taxon>Bacteria</taxon>
        <taxon>Bacillati</taxon>
        <taxon>Actinomycetota</taxon>
        <taxon>Actinomycetes</taxon>
        <taxon>Mycobacteriales</taxon>
        <taxon>Gordoniaceae</taxon>
        <taxon>Gordonia</taxon>
    </lineage>
</organism>
<evidence type="ECO:0000256" key="1">
    <source>
        <dbReference type="ARBA" id="ARBA00001946"/>
    </source>
</evidence>
<protein>
    <submittedName>
        <fullName evidence="7">NUDIX domain-containing protein</fullName>
    </submittedName>
</protein>
<evidence type="ECO:0000313" key="7">
    <source>
        <dbReference type="EMBL" id="QHN37400.1"/>
    </source>
</evidence>
<dbReference type="InterPro" id="IPR020084">
    <property type="entry name" value="NUDIX_hydrolase_CS"/>
</dbReference>
<dbReference type="InterPro" id="IPR020476">
    <property type="entry name" value="Nudix_hydrolase"/>
</dbReference>
<dbReference type="Gene3D" id="3.90.79.10">
    <property type="entry name" value="Nucleoside Triphosphate Pyrophosphohydrolase"/>
    <property type="match status" value="1"/>
</dbReference>
<dbReference type="PRINTS" id="PR00502">
    <property type="entry name" value="NUDIXFAMILY"/>
</dbReference>
<comment type="cofactor">
    <cofactor evidence="1">
        <name>Mg(2+)</name>
        <dbReference type="ChEBI" id="CHEBI:18420"/>
    </cofactor>
</comment>
<evidence type="ECO:0000259" key="6">
    <source>
        <dbReference type="PROSITE" id="PS51462"/>
    </source>
</evidence>
<gene>
    <name evidence="7" type="ORF">GII31_06790</name>
</gene>
<name>A0ABX6IQD1_9ACTN</name>
<evidence type="ECO:0000313" key="8">
    <source>
        <dbReference type="Proteomes" id="UP001059836"/>
    </source>
</evidence>
<dbReference type="InterPro" id="IPR000086">
    <property type="entry name" value="NUDIX_hydrolase_dom"/>
</dbReference>
<comment type="similarity">
    <text evidence="2 4">Belongs to the Nudix hydrolase family.</text>
</comment>
<dbReference type="PROSITE" id="PS51462">
    <property type="entry name" value="NUDIX"/>
    <property type="match status" value="1"/>
</dbReference>
<sequence>MVRIGPSSKDDHGRWILPGGRIEHGEHPRDTVVREFKEETGYDVAVVRLLDIDAEHRMLSTGLDLHAVFCLFEVRITGGKLTHVGHSGADASAWIAIADLPTLPVLPPVRAALHRYIGDV</sequence>
<proteinExistence type="inferred from homology"/>
<evidence type="ECO:0000256" key="3">
    <source>
        <dbReference type="ARBA" id="ARBA00022801"/>
    </source>
</evidence>
<keyword evidence="3 4" id="KW-0378">Hydrolase</keyword>
<evidence type="ECO:0000256" key="2">
    <source>
        <dbReference type="ARBA" id="ARBA00005582"/>
    </source>
</evidence>
<dbReference type="EMBL" id="CP045809">
    <property type="protein sequence ID" value="QHN37400.1"/>
    <property type="molecule type" value="Genomic_DNA"/>
</dbReference>
<feature type="region of interest" description="Disordered" evidence="5">
    <location>
        <begin position="1"/>
        <end position="20"/>
    </location>
</feature>
<dbReference type="SUPFAM" id="SSF55811">
    <property type="entry name" value="Nudix"/>
    <property type="match status" value="1"/>
</dbReference>
<dbReference type="PANTHER" id="PTHR43046">
    <property type="entry name" value="GDP-MANNOSE MANNOSYL HYDROLASE"/>
    <property type="match status" value="1"/>
</dbReference>